<organism evidence="6 7">
    <name type="scientific">Paralimibaculum aggregatum</name>
    <dbReference type="NCBI Taxonomy" id="3036245"/>
    <lineage>
        <taxon>Bacteria</taxon>
        <taxon>Pseudomonadati</taxon>
        <taxon>Pseudomonadota</taxon>
        <taxon>Alphaproteobacteria</taxon>
        <taxon>Rhodobacterales</taxon>
        <taxon>Paracoccaceae</taxon>
        <taxon>Paralimibaculum</taxon>
    </lineage>
</organism>
<proteinExistence type="inferred from homology"/>
<dbReference type="InterPro" id="IPR036388">
    <property type="entry name" value="WH-like_DNA-bd_sf"/>
</dbReference>
<evidence type="ECO:0000313" key="6">
    <source>
        <dbReference type="EMBL" id="GMG84320.1"/>
    </source>
</evidence>
<dbReference type="PANTHER" id="PTHR30537">
    <property type="entry name" value="HTH-TYPE TRANSCRIPTIONAL REGULATOR"/>
    <property type="match status" value="1"/>
</dbReference>
<dbReference type="Pfam" id="PF03466">
    <property type="entry name" value="LysR_substrate"/>
    <property type="match status" value="1"/>
</dbReference>
<feature type="domain" description="HTH lysR-type" evidence="5">
    <location>
        <begin position="10"/>
        <end position="67"/>
    </location>
</feature>
<keyword evidence="2" id="KW-0805">Transcription regulation</keyword>
<evidence type="ECO:0000259" key="5">
    <source>
        <dbReference type="PROSITE" id="PS50931"/>
    </source>
</evidence>
<dbReference type="Gene3D" id="1.10.10.10">
    <property type="entry name" value="Winged helix-like DNA-binding domain superfamily/Winged helix DNA-binding domain"/>
    <property type="match status" value="1"/>
</dbReference>
<reference evidence="6 7" key="1">
    <citation type="submission" date="2023-04" db="EMBL/GenBank/DDBJ databases">
        <title>Marinoamorphus aggregata gen. nov., sp. Nov., isolate from tissue of brittle star Ophioplocus japonicus.</title>
        <authorList>
            <person name="Kawano K."/>
            <person name="Sawayama S."/>
            <person name="Nakagawa S."/>
        </authorList>
    </citation>
    <scope>NUCLEOTIDE SEQUENCE [LARGE SCALE GENOMIC DNA]</scope>
    <source>
        <strain evidence="6 7">NKW23</strain>
    </source>
</reference>
<dbReference type="EMBL" id="BSYI01000033">
    <property type="protein sequence ID" value="GMG84320.1"/>
    <property type="molecule type" value="Genomic_DNA"/>
</dbReference>
<keyword evidence="4" id="KW-0804">Transcription</keyword>
<comment type="similarity">
    <text evidence="1">Belongs to the LysR transcriptional regulatory family.</text>
</comment>
<dbReference type="PROSITE" id="PS50931">
    <property type="entry name" value="HTH_LYSR"/>
    <property type="match status" value="1"/>
</dbReference>
<dbReference type="PRINTS" id="PR00039">
    <property type="entry name" value="HTHLYSR"/>
</dbReference>
<dbReference type="InterPro" id="IPR000847">
    <property type="entry name" value="LysR_HTH_N"/>
</dbReference>
<dbReference type="Proteomes" id="UP001239909">
    <property type="component" value="Unassembled WGS sequence"/>
</dbReference>
<comment type="caution">
    <text evidence="6">The sequence shown here is derived from an EMBL/GenBank/DDBJ whole genome shotgun (WGS) entry which is preliminary data.</text>
</comment>
<evidence type="ECO:0000256" key="2">
    <source>
        <dbReference type="ARBA" id="ARBA00023015"/>
    </source>
</evidence>
<evidence type="ECO:0000313" key="7">
    <source>
        <dbReference type="Proteomes" id="UP001239909"/>
    </source>
</evidence>
<dbReference type="Gene3D" id="3.40.190.10">
    <property type="entry name" value="Periplasmic binding protein-like II"/>
    <property type="match status" value="2"/>
</dbReference>
<dbReference type="InterPro" id="IPR058163">
    <property type="entry name" value="LysR-type_TF_proteobact-type"/>
</dbReference>
<dbReference type="RefSeq" id="WP_285673343.1">
    <property type="nucleotide sequence ID" value="NZ_BSYI01000033.1"/>
</dbReference>
<dbReference type="PANTHER" id="PTHR30537:SF26">
    <property type="entry name" value="GLYCINE CLEAVAGE SYSTEM TRANSCRIPTIONAL ACTIVATOR"/>
    <property type="match status" value="1"/>
</dbReference>
<evidence type="ECO:0000256" key="4">
    <source>
        <dbReference type="ARBA" id="ARBA00023163"/>
    </source>
</evidence>
<keyword evidence="7" id="KW-1185">Reference proteome</keyword>
<evidence type="ECO:0000256" key="3">
    <source>
        <dbReference type="ARBA" id="ARBA00023125"/>
    </source>
</evidence>
<dbReference type="SUPFAM" id="SSF53850">
    <property type="entry name" value="Periplasmic binding protein-like II"/>
    <property type="match status" value="1"/>
</dbReference>
<dbReference type="SUPFAM" id="SSF46785">
    <property type="entry name" value="Winged helix' DNA-binding domain"/>
    <property type="match status" value="1"/>
</dbReference>
<evidence type="ECO:0000256" key="1">
    <source>
        <dbReference type="ARBA" id="ARBA00009437"/>
    </source>
</evidence>
<name>A0ABQ6LPM7_9RHOB</name>
<protein>
    <submittedName>
        <fullName evidence="6">LysR family transcriptional regulator</fullName>
    </submittedName>
</protein>
<sequence length="302" mass="32298">MPGPPRRLLPSTSALAAFEAVVRLGGFTAAARELSLTQGAVSRQVAGLEALLGTRLLERSSRGVAATELGRAYAAEIAAALETIRNASLAAMTDRHYQTLNLAIPPTFGTRWLMPRLPRFVERHPEVTLNFITRIGRVEFEQERIDAAIHVGRPDWPGAEFLELMRETVVPVASPGFLAEHRIGAAEDLLPLLRLHLASRPEAWAEWFASLGIAAGPGAGPRFEQFAMVAQACGAGLGVALLPEFLIRSELASGQLAVALDHRAESASAYWLATPAAPRLRPQVVAFRNWLAAEAAAPGGAA</sequence>
<dbReference type="InterPro" id="IPR005119">
    <property type="entry name" value="LysR_subst-bd"/>
</dbReference>
<dbReference type="Pfam" id="PF00126">
    <property type="entry name" value="HTH_1"/>
    <property type="match status" value="1"/>
</dbReference>
<gene>
    <name evidence="6" type="ORF">LNKW23_35350</name>
</gene>
<keyword evidence="3" id="KW-0238">DNA-binding</keyword>
<dbReference type="InterPro" id="IPR036390">
    <property type="entry name" value="WH_DNA-bd_sf"/>
</dbReference>
<accession>A0ABQ6LPM7</accession>